<dbReference type="InterPro" id="IPR002501">
    <property type="entry name" value="PsdUridine_synth_N"/>
</dbReference>
<keyword evidence="4 5" id="KW-0413">Isomerase</keyword>
<keyword evidence="3 5" id="KW-0819">tRNA processing</keyword>
<dbReference type="EMBL" id="CP000527">
    <property type="protein sequence ID" value="ABM29452.1"/>
    <property type="molecule type" value="Genomic_DNA"/>
</dbReference>
<dbReference type="InterPro" id="IPR014780">
    <property type="entry name" value="tRNA_psdUridine_synth_TruB"/>
</dbReference>
<dbReference type="Pfam" id="PF01509">
    <property type="entry name" value="TruB_N"/>
    <property type="match status" value="1"/>
</dbReference>
<sequence length="308" mass="33411">MFDQMPVQQHGLLVLDKPSGPSSAQCISKVKRLGQKKIGHAGTLDPMAGGVLLVLLGHATKISGHLMADGEKVYAGTLRLGETTDTWDAEGTVTATAPWHHVTEADVRAIVDSWLGSSEQEVPPYSAAKHQGQPLYKLSRAGRETPVKTKTVEISLAEVVWCDLPHVRFRVRCSSGTYIRSLAHSLGIRLGCGAVLTELTREYSHPFGLDMAHTLDAVLAEPGRLAERVIPITHALPHWPKVGISPQQEASVRNGIPLPYQPEMVADMPFMEGVKAILLDTREVPVALVETAIVGGRQVWAVLRGLWS</sequence>
<dbReference type="GO" id="GO:1990481">
    <property type="term" value="P:mRNA pseudouridine synthesis"/>
    <property type="evidence" value="ECO:0007669"/>
    <property type="project" value="TreeGrafter"/>
</dbReference>
<dbReference type="GO" id="GO:0031119">
    <property type="term" value="P:tRNA pseudouridine synthesis"/>
    <property type="evidence" value="ECO:0007669"/>
    <property type="project" value="UniProtKB-UniRule"/>
</dbReference>
<protein>
    <recommendedName>
        <fullName evidence="5">tRNA pseudouridine synthase B</fullName>
        <ecNumber evidence="5">5.4.99.25</ecNumber>
    </recommendedName>
    <alternativeName>
        <fullName evidence="5">tRNA pseudouridine(55) synthase</fullName>
        <shortName evidence="5">Psi55 synthase</shortName>
    </alternativeName>
    <alternativeName>
        <fullName evidence="5">tRNA pseudouridylate synthase</fullName>
    </alternativeName>
    <alternativeName>
        <fullName evidence="5">tRNA-uridine isomerase</fullName>
    </alternativeName>
</protein>
<evidence type="ECO:0000259" key="6">
    <source>
        <dbReference type="Pfam" id="PF01509"/>
    </source>
</evidence>
<dbReference type="PANTHER" id="PTHR13767:SF2">
    <property type="entry name" value="PSEUDOURIDYLATE SYNTHASE TRUB1"/>
    <property type="match status" value="1"/>
</dbReference>
<feature type="active site" description="Nucleophile" evidence="5">
    <location>
        <position position="45"/>
    </location>
</feature>
<evidence type="ECO:0000256" key="3">
    <source>
        <dbReference type="ARBA" id="ARBA00022694"/>
    </source>
</evidence>
<dbReference type="PANTHER" id="PTHR13767">
    <property type="entry name" value="TRNA-PSEUDOURIDINE SYNTHASE"/>
    <property type="match status" value="1"/>
</dbReference>
<feature type="domain" description="Pseudouridine synthase II N-terminal" evidence="6">
    <location>
        <begin position="32"/>
        <end position="179"/>
    </location>
</feature>
<dbReference type="RefSeq" id="WP_011792851.1">
    <property type="nucleotide sequence ID" value="NC_008751.1"/>
</dbReference>
<reference evidence="8" key="1">
    <citation type="journal article" date="2009" name="Environ. Microbiol.">
        <title>Contribution of mobile genetic elements to Desulfovibrio vulgaris genome plasticity.</title>
        <authorList>
            <person name="Walker C.B."/>
            <person name="Stolyar S."/>
            <person name="Chivian D."/>
            <person name="Pinel N."/>
            <person name="Gabster J.A."/>
            <person name="Dehal P.S."/>
            <person name="He Z."/>
            <person name="Yang Z.K."/>
            <person name="Yen H.C."/>
            <person name="Zhou J."/>
            <person name="Wall J.D."/>
            <person name="Hazen T.C."/>
            <person name="Arkin A.P."/>
            <person name="Stahl D.A."/>
        </authorList>
    </citation>
    <scope>NUCLEOTIDE SEQUENCE [LARGE SCALE GENOMIC DNA]</scope>
    <source>
        <strain evidence="8">DP4</strain>
    </source>
</reference>
<evidence type="ECO:0000256" key="4">
    <source>
        <dbReference type="ARBA" id="ARBA00023235"/>
    </source>
</evidence>
<comment type="similarity">
    <text evidence="2 5">Belongs to the pseudouridine synthase TruB family. Type 1 subfamily.</text>
</comment>
<comment type="catalytic activity">
    <reaction evidence="1 5">
        <text>uridine(55) in tRNA = pseudouridine(55) in tRNA</text>
        <dbReference type="Rhea" id="RHEA:42532"/>
        <dbReference type="Rhea" id="RHEA-COMP:10101"/>
        <dbReference type="Rhea" id="RHEA-COMP:10102"/>
        <dbReference type="ChEBI" id="CHEBI:65314"/>
        <dbReference type="ChEBI" id="CHEBI:65315"/>
        <dbReference type="EC" id="5.4.99.25"/>
    </reaction>
</comment>
<organism evidence="7 8">
    <name type="scientific">Nitratidesulfovibrio vulgaris (strain DP4)</name>
    <name type="common">Desulfovibrio vulgaris</name>
    <dbReference type="NCBI Taxonomy" id="391774"/>
    <lineage>
        <taxon>Bacteria</taxon>
        <taxon>Pseudomonadati</taxon>
        <taxon>Thermodesulfobacteriota</taxon>
        <taxon>Desulfovibrionia</taxon>
        <taxon>Desulfovibrionales</taxon>
        <taxon>Desulfovibrionaceae</taxon>
        <taxon>Nitratidesulfovibrio</taxon>
    </lineage>
</organism>
<dbReference type="CDD" id="cd02573">
    <property type="entry name" value="PseudoU_synth_EcTruB"/>
    <property type="match status" value="1"/>
</dbReference>
<dbReference type="InterPro" id="IPR020103">
    <property type="entry name" value="PsdUridine_synth_cat_dom_sf"/>
</dbReference>
<dbReference type="AlphaFoldDB" id="A0A0H3A9U6"/>
<comment type="function">
    <text evidence="5">Responsible for synthesis of pseudouridine from uracil-55 in the psi GC loop of transfer RNAs.</text>
</comment>
<dbReference type="EC" id="5.4.99.25" evidence="5"/>
<keyword evidence="7" id="KW-0456">Lyase</keyword>
<gene>
    <name evidence="5" type="primary">truB</name>
    <name evidence="7" type="ordered locus">Dvul_2436</name>
</gene>
<evidence type="ECO:0000256" key="1">
    <source>
        <dbReference type="ARBA" id="ARBA00000385"/>
    </source>
</evidence>
<dbReference type="HAMAP" id="MF_01080">
    <property type="entry name" value="TruB_bact"/>
    <property type="match status" value="1"/>
</dbReference>
<evidence type="ECO:0000313" key="7">
    <source>
        <dbReference type="EMBL" id="ABM29452.1"/>
    </source>
</evidence>
<accession>A0A0H3A9U6</accession>
<dbReference type="KEGG" id="dvl:Dvul_2436"/>
<dbReference type="GO" id="GO:0160148">
    <property type="term" value="F:tRNA pseudouridine(55) synthase activity"/>
    <property type="evidence" value="ECO:0007669"/>
    <property type="project" value="UniProtKB-EC"/>
</dbReference>
<dbReference type="Proteomes" id="UP000009173">
    <property type="component" value="Chromosome"/>
</dbReference>
<dbReference type="Gene3D" id="3.30.2350.10">
    <property type="entry name" value="Pseudouridine synthase"/>
    <property type="match status" value="1"/>
</dbReference>
<dbReference type="GO" id="GO:0016829">
    <property type="term" value="F:lyase activity"/>
    <property type="evidence" value="ECO:0007669"/>
    <property type="project" value="UniProtKB-KW"/>
</dbReference>
<dbReference type="SUPFAM" id="SSF55120">
    <property type="entry name" value="Pseudouridine synthase"/>
    <property type="match status" value="1"/>
</dbReference>
<evidence type="ECO:0000313" key="8">
    <source>
        <dbReference type="Proteomes" id="UP000009173"/>
    </source>
</evidence>
<dbReference type="HOGENOM" id="CLU_032087_0_1_7"/>
<dbReference type="NCBIfam" id="TIGR00431">
    <property type="entry name" value="TruB"/>
    <property type="match status" value="1"/>
</dbReference>
<evidence type="ECO:0000256" key="2">
    <source>
        <dbReference type="ARBA" id="ARBA00005642"/>
    </source>
</evidence>
<name>A0A0H3A9U6_NITV4</name>
<proteinExistence type="inferred from homology"/>
<dbReference type="GO" id="GO:0003723">
    <property type="term" value="F:RNA binding"/>
    <property type="evidence" value="ECO:0007669"/>
    <property type="project" value="InterPro"/>
</dbReference>
<evidence type="ECO:0000256" key="5">
    <source>
        <dbReference type="HAMAP-Rule" id="MF_01080"/>
    </source>
</evidence>